<dbReference type="CDD" id="cd20379">
    <property type="entry name" value="Tudor_dTUD-like"/>
    <property type="match status" value="2"/>
</dbReference>
<evidence type="ECO:0000256" key="3">
    <source>
        <dbReference type="ARBA" id="ARBA00022737"/>
    </source>
</evidence>
<dbReference type="Gene3D" id="3.30.420.610">
    <property type="entry name" value="LOTUS domain-like"/>
    <property type="match status" value="2"/>
</dbReference>
<evidence type="ECO:0000256" key="5">
    <source>
        <dbReference type="SAM" id="MobiDB-lite"/>
    </source>
</evidence>
<dbReference type="OrthoDB" id="10034606at2759"/>
<gene>
    <name evidence="8 9 10" type="primary">LOC112685192</name>
</gene>
<dbReference type="InterPro" id="IPR025605">
    <property type="entry name" value="OST-HTH/LOTUS_dom"/>
</dbReference>
<dbReference type="InterPro" id="IPR050621">
    <property type="entry name" value="Tudor_domain_containing"/>
</dbReference>
<evidence type="ECO:0000256" key="2">
    <source>
        <dbReference type="ARBA" id="ARBA00022490"/>
    </source>
</evidence>
<feature type="compositionally biased region" description="Polar residues" evidence="5">
    <location>
        <begin position="109"/>
        <end position="120"/>
    </location>
</feature>
<feature type="region of interest" description="Disordered" evidence="5">
    <location>
        <begin position="86"/>
        <end position="120"/>
    </location>
</feature>
<dbReference type="PROSITE" id="PS51644">
    <property type="entry name" value="HTH_OST"/>
    <property type="match status" value="1"/>
</dbReference>
<reference evidence="8 9" key="1">
    <citation type="submission" date="2025-04" db="UniProtKB">
        <authorList>
            <consortium name="RefSeq"/>
        </authorList>
    </citation>
    <scope>IDENTIFICATION</scope>
    <source>
        <tissue evidence="8 9">Whole body</tissue>
    </source>
</reference>
<dbReference type="AlphaFoldDB" id="A0A8B8FR17"/>
<dbReference type="Pfam" id="PF12872">
    <property type="entry name" value="OST-HTH"/>
    <property type="match status" value="1"/>
</dbReference>
<dbReference type="Gene3D" id="2.40.50.90">
    <property type="match status" value="1"/>
</dbReference>
<organism evidence="7 9">
    <name type="scientific">Sipha flava</name>
    <name type="common">yellow sugarcane aphid</name>
    <dbReference type="NCBI Taxonomy" id="143950"/>
    <lineage>
        <taxon>Eukaryota</taxon>
        <taxon>Metazoa</taxon>
        <taxon>Ecdysozoa</taxon>
        <taxon>Arthropoda</taxon>
        <taxon>Hexapoda</taxon>
        <taxon>Insecta</taxon>
        <taxon>Pterygota</taxon>
        <taxon>Neoptera</taxon>
        <taxon>Paraneoptera</taxon>
        <taxon>Hemiptera</taxon>
        <taxon>Sternorrhyncha</taxon>
        <taxon>Aphidomorpha</taxon>
        <taxon>Aphidoidea</taxon>
        <taxon>Aphididae</taxon>
        <taxon>Sipha</taxon>
    </lineage>
</organism>
<dbReference type="GO" id="GO:0005737">
    <property type="term" value="C:cytoplasm"/>
    <property type="evidence" value="ECO:0007669"/>
    <property type="project" value="UniProtKB-SubCell"/>
</dbReference>
<evidence type="ECO:0000313" key="10">
    <source>
        <dbReference type="RefSeq" id="XP_025412791.1"/>
    </source>
</evidence>
<evidence type="ECO:0000256" key="1">
    <source>
        <dbReference type="ARBA" id="ARBA00004496"/>
    </source>
</evidence>
<dbReference type="SMART" id="SM00333">
    <property type="entry name" value="TUDOR"/>
    <property type="match status" value="2"/>
</dbReference>
<evidence type="ECO:0000256" key="4">
    <source>
        <dbReference type="ARBA" id="ARBA00022871"/>
    </source>
</evidence>
<dbReference type="PANTHER" id="PTHR22948">
    <property type="entry name" value="TUDOR DOMAIN CONTAINING PROTEIN"/>
    <property type="match status" value="1"/>
</dbReference>
<name>A0A8B8FR17_9HEMI</name>
<accession>A0A8B8FR17</accession>
<feature type="domain" description="HTH OST-type" evidence="6">
    <location>
        <begin position="4"/>
        <end position="76"/>
    </location>
</feature>
<evidence type="ECO:0000313" key="9">
    <source>
        <dbReference type="RefSeq" id="XP_025412790.1"/>
    </source>
</evidence>
<dbReference type="InterPro" id="IPR002999">
    <property type="entry name" value="Tudor"/>
</dbReference>
<comment type="subcellular location">
    <subcellularLocation>
        <location evidence="1">Cytoplasm</location>
    </subcellularLocation>
</comment>
<protein>
    <submittedName>
        <fullName evidence="8 9">Uncharacterized protein LOC112685192 isoform X1</fullName>
    </submittedName>
</protein>
<dbReference type="Pfam" id="PF00567">
    <property type="entry name" value="TUDOR"/>
    <property type="match status" value="2"/>
</dbReference>
<dbReference type="Gene3D" id="3.30.160.20">
    <property type="match status" value="1"/>
</dbReference>
<dbReference type="InterPro" id="IPR041966">
    <property type="entry name" value="LOTUS-like"/>
</dbReference>
<sequence length="928" mass="105456">MSESLAVVLSNLKACVISTKDGIPLNKLDDDYTTLNGARVPFKELGFSSIEELLNSTGNFTIQNRRGVKIVQILSNKKTQHLTELISKQKSKPPKKNPYMGNKFAPRKYNNSNSHNKSINYSKAGVNTLSNYSTTRNNYQGIPSYNSYRISTMYNNNRFDQYNNRSRSYDQNSYNKTLQNDLYTNGKNYVQSVPTTNGIHPLNINGKSDPKLDQKLPLTSSCSSLESTYSSSSTGYTSKSTTLNSPDKFQKLNVMNIPVPQTVHINDKKKVSKYTNMAEKDSEFKPLTQQHLPIAKIPTKQNMPVQLSTAQSRLNKYPKKCDESVYKNDGKEKKSQTEELSVLTQDLKIEVEEPYLEVIDNQDYINELEVYLKNLNLSEPCYEFMIKKEKSGRIIKHIHICTIKVNDKSISSSFPIECSSVDNAKIVAAKHALLVLKKQYGESVIYPITNDINTMASRIKELLKVGYEESGIMGDVLERLYREKFQENLPDNWIQLLEVYSYFTFDKLVANKIIIYLNEIENQQHNGVNGHLDKPVIEEKIVPGTSLRFENYDEKCVLVSANYGTTDIWIRFVGQSADENFIKMQAEFNDIMNTSGFSIAEDIILGDYYAVLYNSSWHRVQVSYCNEEDASCFLVDTGEQLWVSRDQICFLEPIFMQTKTQAIECVLTQLDNFGTFEGLKLILDEIILNKTFFLIPDSLEDVPRVTLYEKGEGSSDRVNVNNLIIQKFLAKSVARLPSFEENAVVDAIVSSVVESGHLYLQLNFDIVSSLEEILPNDESLLPEFFLKSKEDLQIGQIYLIKYDDTLWSRVEILEIINDSEVKIIYIDYGNIGTCEITKLANLELFDPLMTKIAPQAIKASMHLLPPSMMTRDIAKTIYDIIGEDKVLVNLINASSDGVPCVQLYKTQPDTPEIPLCINVQLAQSLKKH</sequence>
<keyword evidence="4" id="KW-0744">Spermatogenesis</keyword>
<keyword evidence="4" id="KW-0221">Differentiation</keyword>
<dbReference type="RefSeq" id="XP_025412790.1">
    <property type="nucleotide sequence ID" value="XM_025557005.1"/>
</dbReference>
<dbReference type="RefSeq" id="XP_025412789.1">
    <property type="nucleotide sequence ID" value="XM_025557004.1"/>
</dbReference>
<evidence type="ECO:0000313" key="8">
    <source>
        <dbReference type="RefSeq" id="XP_025412789.1"/>
    </source>
</evidence>
<dbReference type="InterPro" id="IPR035437">
    <property type="entry name" value="SNase_OB-fold_sf"/>
</dbReference>
<dbReference type="CDD" id="cd09972">
    <property type="entry name" value="LOTUS_TDRD_OSKAR"/>
    <property type="match status" value="1"/>
</dbReference>
<keyword evidence="3" id="KW-0677">Repeat</keyword>
<dbReference type="Proteomes" id="UP000694846">
    <property type="component" value="Unplaced"/>
</dbReference>
<dbReference type="GO" id="GO:0030154">
    <property type="term" value="P:cell differentiation"/>
    <property type="evidence" value="ECO:0007669"/>
    <property type="project" value="UniProtKB-ARBA"/>
</dbReference>
<dbReference type="RefSeq" id="XP_025412791.1">
    <property type="nucleotide sequence ID" value="XM_025557006.1"/>
</dbReference>
<dbReference type="GO" id="GO:0007283">
    <property type="term" value="P:spermatogenesis"/>
    <property type="evidence" value="ECO:0007669"/>
    <property type="project" value="UniProtKB-KW"/>
</dbReference>
<keyword evidence="2" id="KW-0963">Cytoplasm</keyword>
<evidence type="ECO:0000313" key="7">
    <source>
        <dbReference type="Proteomes" id="UP000694846"/>
    </source>
</evidence>
<dbReference type="SUPFAM" id="SSF63748">
    <property type="entry name" value="Tudor/PWWP/MBT"/>
    <property type="match status" value="2"/>
</dbReference>
<proteinExistence type="predicted"/>
<dbReference type="GeneID" id="112685192"/>
<dbReference type="Gene3D" id="2.30.30.140">
    <property type="match status" value="2"/>
</dbReference>
<keyword evidence="7" id="KW-1185">Reference proteome</keyword>
<evidence type="ECO:0000259" key="6">
    <source>
        <dbReference type="PROSITE" id="PS51644"/>
    </source>
</evidence>